<keyword evidence="1" id="KW-0597">Phosphoprotein</keyword>
<dbReference type="PROSITE" id="PS50110">
    <property type="entry name" value="RESPONSE_REGULATORY"/>
    <property type="match status" value="1"/>
</dbReference>
<dbReference type="AlphaFoldDB" id="A0A6L6QFD1"/>
<dbReference type="InterPro" id="IPR052020">
    <property type="entry name" value="Cyclic_di-GMP/3'3'-cGAMP_PDE"/>
</dbReference>
<protein>
    <submittedName>
        <fullName evidence="4">HD domain-containing protein</fullName>
    </submittedName>
</protein>
<evidence type="ECO:0000259" key="3">
    <source>
        <dbReference type="PROSITE" id="PS51832"/>
    </source>
</evidence>
<feature type="domain" description="HD-GYP" evidence="3">
    <location>
        <begin position="141"/>
        <end position="352"/>
    </location>
</feature>
<feature type="modified residue" description="4-aspartylphosphate" evidence="1">
    <location>
        <position position="58"/>
    </location>
</feature>
<keyword evidence="5" id="KW-1185">Reference proteome</keyword>
<evidence type="ECO:0000313" key="4">
    <source>
        <dbReference type="EMBL" id="MTW10820.1"/>
    </source>
</evidence>
<dbReference type="InterPro" id="IPR003607">
    <property type="entry name" value="HD/PDEase_dom"/>
</dbReference>
<dbReference type="GO" id="GO:0008081">
    <property type="term" value="F:phosphoric diester hydrolase activity"/>
    <property type="evidence" value="ECO:0007669"/>
    <property type="project" value="UniProtKB-ARBA"/>
</dbReference>
<dbReference type="GO" id="GO:0000160">
    <property type="term" value="P:phosphorelay signal transduction system"/>
    <property type="evidence" value="ECO:0007669"/>
    <property type="project" value="InterPro"/>
</dbReference>
<dbReference type="InterPro" id="IPR001789">
    <property type="entry name" value="Sig_transdc_resp-reg_receiver"/>
</dbReference>
<organism evidence="4 5">
    <name type="scientific">Massilia eburnea</name>
    <dbReference type="NCBI Taxonomy" id="1776165"/>
    <lineage>
        <taxon>Bacteria</taxon>
        <taxon>Pseudomonadati</taxon>
        <taxon>Pseudomonadota</taxon>
        <taxon>Betaproteobacteria</taxon>
        <taxon>Burkholderiales</taxon>
        <taxon>Oxalobacteraceae</taxon>
        <taxon>Telluria group</taxon>
        <taxon>Massilia</taxon>
    </lineage>
</organism>
<dbReference type="InterPro" id="IPR011006">
    <property type="entry name" value="CheY-like_superfamily"/>
</dbReference>
<dbReference type="OrthoDB" id="9763857at2"/>
<dbReference type="SUPFAM" id="SSF109604">
    <property type="entry name" value="HD-domain/PDEase-like"/>
    <property type="match status" value="1"/>
</dbReference>
<gene>
    <name evidence="4" type="ORF">GM658_09405</name>
</gene>
<accession>A0A6L6QFD1</accession>
<dbReference type="PANTHER" id="PTHR45228:SF5">
    <property type="entry name" value="CYCLIC DI-GMP PHOSPHODIESTERASE VC_1348-RELATED"/>
    <property type="match status" value="1"/>
</dbReference>
<comment type="caution">
    <text evidence="4">The sequence shown here is derived from an EMBL/GenBank/DDBJ whole genome shotgun (WGS) entry which is preliminary data.</text>
</comment>
<proteinExistence type="predicted"/>
<evidence type="ECO:0000256" key="1">
    <source>
        <dbReference type="PROSITE-ProRule" id="PRU00169"/>
    </source>
</evidence>
<sequence>MTRPKTKPLLLIVDGSAQHLQQLSHLLEDKYSVRAVDAVERALAMAQQLPRPDLILVDVVRDGFGVCQALRSNPDTASIPLIAMIERGQPELESSAIAEGASDVVARPLVPELLRARIATHVQLHQARAQVQRRRGQVKELNQIADAAAWAIATLAEWRDEEDPSHLRRIQHIVLAMARQLQGSPRFAYELAEPNIPLLFKAAPLHDIGKVRIPDTILLKPGRLTPEEFEVMKRHTEFGRDAIAGVERELGFSNAFLRFAREITYSHQERYDGSGYPQGLAGDAIPVSARLVAVADVYDALVSERVYRPAFTHETAIELIRQGSGEQFDPDVVDALLAVEEQVMEIAARYQDATV</sequence>
<evidence type="ECO:0000259" key="2">
    <source>
        <dbReference type="PROSITE" id="PS50110"/>
    </source>
</evidence>
<dbReference type="Pfam" id="PF13487">
    <property type="entry name" value="HD_5"/>
    <property type="match status" value="1"/>
</dbReference>
<evidence type="ECO:0000313" key="5">
    <source>
        <dbReference type="Proteomes" id="UP000472320"/>
    </source>
</evidence>
<dbReference type="RefSeq" id="WP_155453767.1">
    <property type="nucleotide sequence ID" value="NZ_WNKX01000006.1"/>
</dbReference>
<reference evidence="4 5" key="1">
    <citation type="submission" date="2019-11" db="EMBL/GenBank/DDBJ databases">
        <title>Type strains purchased from KCTC, JCM and DSMZ.</title>
        <authorList>
            <person name="Lu H."/>
        </authorList>
    </citation>
    <scope>NUCLEOTIDE SEQUENCE [LARGE SCALE GENOMIC DNA]</scope>
    <source>
        <strain evidence="4 5">JCM 31587</strain>
    </source>
</reference>
<dbReference type="PROSITE" id="PS51832">
    <property type="entry name" value="HD_GYP"/>
    <property type="match status" value="1"/>
</dbReference>
<dbReference type="Pfam" id="PF00072">
    <property type="entry name" value="Response_reg"/>
    <property type="match status" value="1"/>
</dbReference>
<dbReference type="SUPFAM" id="SSF52172">
    <property type="entry name" value="CheY-like"/>
    <property type="match status" value="1"/>
</dbReference>
<feature type="domain" description="Response regulatory" evidence="2">
    <location>
        <begin position="9"/>
        <end position="122"/>
    </location>
</feature>
<dbReference type="EMBL" id="WNKX01000006">
    <property type="protein sequence ID" value="MTW10820.1"/>
    <property type="molecule type" value="Genomic_DNA"/>
</dbReference>
<dbReference type="PANTHER" id="PTHR45228">
    <property type="entry name" value="CYCLIC DI-GMP PHOSPHODIESTERASE TM_0186-RELATED"/>
    <property type="match status" value="1"/>
</dbReference>
<dbReference type="InterPro" id="IPR037522">
    <property type="entry name" value="HD_GYP_dom"/>
</dbReference>
<name>A0A6L6QFD1_9BURK</name>
<dbReference type="SMART" id="SM00471">
    <property type="entry name" value="HDc"/>
    <property type="match status" value="1"/>
</dbReference>
<dbReference type="SMART" id="SM00448">
    <property type="entry name" value="REC"/>
    <property type="match status" value="1"/>
</dbReference>
<dbReference type="CDD" id="cd00077">
    <property type="entry name" value="HDc"/>
    <property type="match status" value="1"/>
</dbReference>
<dbReference type="Gene3D" id="1.10.3210.10">
    <property type="entry name" value="Hypothetical protein af1432"/>
    <property type="match status" value="1"/>
</dbReference>
<dbReference type="Proteomes" id="UP000472320">
    <property type="component" value="Unassembled WGS sequence"/>
</dbReference>
<dbReference type="Gene3D" id="3.40.50.2300">
    <property type="match status" value="1"/>
</dbReference>